<name>V5XJ54_MYCNE</name>
<protein>
    <submittedName>
        <fullName evidence="1">Uncharacterized protein</fullName>
    </submittedName>
</protein>
<evidence type="ECO:0000313" key="2">
    <source>
        <dbReference type="Proteomes" id="UP000018763"/>
    </source>
</evidence>
<evidence type="ECO:0000313" key="1">
    <source>
        <dbReference type="EMBL" id="AHC28097.1"/>
    </source>
</evidence>
<dbReference type="Proteomes" id="UP000018763">
    <property type="component" value="Chromosome"/>
</dbReference>
<sequence>MMSMPVTGAVAEYRGSRYRVLFGNSEWYALRVDCDVEIPDAIARGERRLPPAGTEQWAKVPISAIDGVVDIRVKGIVRGEKVSLQSQLSDGRIQVGFVGSPAAAEKLGLEGDQHMGWIGFFDPDEFSDIQVEETRRG</sequence>
<accession>V5XJ54</accession>
<dbReference type="AlphaFoldDB" id="V5XJ54"/>
<dbReference type="KEGG" id="mne:D174_25660"/>
<organism evidence="1 2">
    <name type="scientific">Mycolicibacterium neoaurum VKM Ac-1815D</name>
    <dbReference type="NCBI Taxonomy" id="700508"/>
    <lineage>
        <taxon>Bacteria</taxon>
        <taxon>Bacillati</taxon>
        <taxon>Actinomycetota</taxon>
        <taxon>Actinomycetes</taxon>
        <taxon>Mycobacteriales</taxon>
        <taxon>Mycobacteriaceae</taxon>
        <taxon>Mycolicibacterium</taxon>
    </lineage>
</organism>
<reference evidence="1 2" key="1">
    <citation type="journal article" date="2014" name="Genome Announc.">
        <title>Complete Genome Sequence of Sterol-Transforming Mycobacterium neoaurum Strain VKM Ac-1815D.</title>
        <authorList>
            <person name="Shtratnikova V.Y."/>
            <person name="Bragin E.Y."/>
            <person name="Dovbnya D.V."/>
            <person name="Pekov Y.A."/>
            <person name="Schelkunov M.I."/>
            <person name="Strizhov N."/>
            <person name="Ivashina T.V."/>
            <person name="Ashapkin V.V."/>
            <person name="Donova M.V."/>
        </authorList>
    </citation>
    <scope>NUCLEOTIDE SEQUENCE [LARGE SCALE GENOMIC DNA]</scope>
    <source>
        <strain evidence="1 2">VKM Ac-1815D</strain>
    </source>
</reference>
<dbReference type="HOGENOM" id="CLU_1862976_0_0_11"/>
<proteinExistence type="predicted"/>
<keyword evidence="2" id="KW-1185">Reference proteome</keyword>
<dbReference type="eggNOG" id="ENOG50322T4">
    <property type="taxonomic scope" value="Bacteria"/>
</dbReference>
<dbReference type="EMBL" id="CP006936">
    <property type="protein sequence ID" value="AHC28097.1"/>
    <property type="molecule type" value="Genomic_DNA"/>
</dbReference>
<gene>
    <name evidence="1" type="ORF">D174_25660</name>
</gene>